<accession>A0A7U2N0Z4</accession>
<dbReference type="AlphaFoldDB" id="A0A7U2N0Z4"/>
<protein>
    <submittedName>
        <fullName evidence="1">Uncharacterized protein</fullName>
    </submittedName>
</protein>
<evidence type="ECO:0000313" key="2">
    <source>
        <dbReference type="Proteomes" id="UP000596276"/>
    </source>
</evidence>
<sequence>MRGEPRSTYEVALDKSTLCDSVQKERTDIMLLYLGMKAAVPYTFNGNTFCHWIGAEDEVAVGPNTLNPKLGALQMY</sequence>
<evidence type="ECO:0000313" key="1">
    <source>
        <dbReference type="EMBL" id="QRD93020.1"/>
    </source>
</evidence>
<dbReference type="EMBL" id="CP044616">
    <property type="protein sequence ID" value="QRD93020.1"/>
    <property type="molecule type" value="Genomic_DNA"/>
</dbReference>
<keyword evidence="2" id="KW-1185">Reference proteome</keyword>
<gene>
    <name evidence="1" type="ORF">F9C07_13202</name>
</gene>
<proteinExistence type="predicted"/>
<organism evidence="1 2">
    <name type="scientific">Aspergillus flavus (strain ATCC 200026 / FGSC A1120 / IAM 13836 / NRRL 3357 / JCM 12722 / SRRC 167)</name>
    <dbReference type="NCBI Taxonomy" id="332952"/>
    <lineage>
        <taxon>Eukaryota</taxon>
        <taxon>Fungi</taxon>
        <taxon>Dikarya</taxon>
        <taxon>Ascomycota</taxon>
        <taxon>Pezizomycotina</taxon>
        <taxon>Eurotiomycetes</taxon>
        <taxon>Eurotiomycetidae</taxon>
        <taxon>Eurotiales</taxon>
        <taxon>Aspergillaceae</taxon>
        <taxon>Aspergillus</taxon>
        <taxon>Aspergillus subgen. Circumdati</taxon>
    </lineage>
</organism>
<dbReference type="VEuPathDB" id="FungiDB:F9C07_13202"/>
<name>A0A7U2N0Z4_ASPFN</name>
<dbReference type="Proteomes" id="UP000596276">
    <property type="component" value="Chromosome 8"/>
</dbReference>
<reference evidence="2" key="1">
    <citation type="journal article" date="2021" name="G3 (Bethesda)">
        <title>Chromosome assembled and annotated genome sequence of Aspergillus flavus NRRL 3357.</title>
        <authorList>
            <person name="Skerker J.M."/>
            <person name="Pianalto K.M."/>
            <person name="Mondo S.J."/>
            <person name="Yang K."/>
            <person name="Arkin A.P."/>
            <person name="Keller N.P."/>
            <person name="Grigoriev I.V."/>
            <person name="Louise Glass N.L."/>
        </authorList>
    </citation>
    <scope>NUCLEOTIDE SEQUENCE [LARGE SCALE GENOMIC DNA]</scope>
    <source>
        <strain evidence="2">ATCC 200026 / FGSC A1120 / IAM 13836 / NRRL 3357 / JCM 12722 / SRRC 167</strain>
    </source>
</reference>